<keyword evidence="6" id="KW-0472">Membrane</keyword>
<dbReference type="GO" id="GO:0051191">
    <property type="term" value="P:prosthetic group biosynthetic process"/>
    <property type="evidence" value="ECO:0007669"/>
    <property type="project" value="TreeGrafter"/>
</dbReference>
<dbReference type="HAMAP" id="MF_00397">
    <property type="entry name" value="CitG"/>
    <property type="match status" value="1"/>
</dbReference>
<protein>
    <recommendedName>
        <fullName evidence="5">Probable 2-(5''-triphosphoribosyl)-3'-dephosphocoenzyme-A synthase</fullName>
        <shortName evidence="5">2-(5''-triphosphoribosyl)-3'-dephospho-CoA synthase</shortName>
        <ecNumber evidence="5">2.4.2.52</ecNumber>
    </recommendedName>
</protein>
<name>A0A1G8Y3D1_9FIRM</name>
<dbReference type="InterPro" id="IPR017551">
    <property type="entry name" value="TriPribosyl-deP-CoA_syn_CitG"/>
</dbReference>
<dbReference type="GO" id="GO:0005524">
    <property type="term" value="F:ATP binding"/>
    <property type="evidence" value="ECO:0007669"/>
    <property type="project" value="UniProtKB-KW"/>
</dbReference>
<comment type="catalytic activity">
    <reaction evidence="1 5">
        <text>3'-dephospho-CoA + ATP = 2'-(5''-triphospho-alpha-D-ribosyl)-3'-dephospho-CoA + adenine</text>
        <dbReference type="Rhea" id="RHEA:15117"/>
        <dbReference type="ChEBI" id="CHEBI:16708"/>
        <dbReference type="ChEBI" id="CHEBI:30616"/>
        <dbReference type="ChEBI" id="CHEBI:57328"/>
        <dbReference type="ChEBI" id="CHEBI:61378"/>
        <dbReference type="EC" id="2.4.2.52"/>
    </reaction>
</comment>
<evidence type="ECO:0000256" key="3">
    <source>
        <dbReference type="ARBA" id="ARBA00022741"/>
    </source>
</evidence>
<sequence length="297" mass="32996">MSKDFDVCEYISELALKSMLYEVSTTPKPGLVDRNNPGAHNDMDFFSFMASSGALAYTFYKCALAGLKFQGVDIKGLLHELRPIGIEGEEKMFRATKGINTHKGLIFSLGLIAAAAGLYYRETKSLPMNAGDICNRIKEMTEGISNKELGNTQEATALTYGEKLFRKYGIKGIRGEVEAGFPTVRCYGLPILRDLMKQNRNINDSLVQVLFHLMTVTEDSNVLGRHDWEALDYVKTTATEVLEMGGMFTERGKNKIIEIDKEFIKKNISPGGSADLLAVTIMFYLLETSDEALVPLD</sequence>
<dbReference type="PANTHER" id="PTHR30201:SF2">
    <property type="entry name" value="2-(5''-TRIPHOSPHORIBOSYL)-3'-DEPHOSPHOCOENZYME-A SYNTHASE"/>
    <property type="match status" value="1"/>
</dbReference>
<dbReference type="Proteomes" id="UP000198718">
    <property type="component" value="Unassembled WGS sequence"/>
</dbReference>
<dbReference type="InterPro" id="IPR002736">
    <property type="entry name" value="CitG"/>
</dbReference>
<evidence type="ECO:0000313" key="8">
    <source>
        <dbReference type="Proteomes" id="UP000198718"/>
    </source>
</evidence>
<keyword evidence="6" id="KW-1133">Transmembrane helix</keyword>
<proteinExistence type="inferred from homology"/>
<evidence type="ECO:0000256" key="1">
    <source>
        <dbReference type="ARBA" id="ARBA00001210"/>
    </source>
</evidence>
<keyword evidence="4 5" id="KW-0067">ATP-binding</keyword>
<dbReference type="GO" id="GO:0046917">
    <property type="term" value="F:triphosphoribosyl-dephospho-CoA synthase activity"/>
    <property type="evidence" value="ECO:0007669"/>
    <property type="project" value="UniProtKB-UniRule"/>
</dbReference>
<keyword evidence="8" id="KW-1185">Reference proteome</keyword>
<evidence type="ECO:0000256" key="4">
    <source>
        <dbReference type="ARBA" id="ARBA00022840"/>
    </source>
</evidence>
<evidence type="ECO:0000256" key="5">
    <source>
        <dbReference type="HAMAP-Rule" id="MF_00397"/>
    </source>
</evidence>
<dbReference type="AlphaFoldDB" id="A0A1G8Y3D1"/>
<reference evidence="7 8" key="1">
    <citation type="submission" date="2016-10" db="EMBL/GenBank/DDBJ databases">
        <authorList>
            <person name="de Groot N.N."/>
        </authorList>
    </citation>
    <scope>NUCLEOTIDE SEQUENCE [LARGE SCALE GENOMIC DNA]</scope>
    <source>
        <strain evidence="7 8">DSM 18346</strain>
    </source>
</reference>
<dbReference type="Gene3D" id="1.10.4200.10">
    <property type="entry name" value="Triphosphoribosyl-dephospho-CoA protein"/>
    <property type="match status" value="1"/>
</dbReference>
<evidence type="ECO:0000313" key="7">
    <source>
        <dbReference type="EMBL" id="SDJ97332.1"/>
    </source>
</evidence>
<dbReference type="EMBL" id="FNFP01000001">
    <property type="protein sequence ID" value="SDJ97332.1"/>
    <property type="molecule type" value="Genomic_DNA"/>
</dbReference>
<evidence type="ECO:0000256" key="6">
    <source>
        <dbReference type="SAM" id="Phobius"/>
    </source>
</evidence>
<dbReference type="RefSeq" id="WP_244269434.1">
    <property type="nucleotide sequence ID" value="NZ_FNFP01000001.1"/>
</dbReference>
<accession>A0A1G8Y3D1</accession>
<feature type="transmembrane region" description="Helical" evidence="6">
    <location>
        <begin position="104"/>
        <end position="120"/>
    </location>
</feature>
<keyword evidence="2 5" id="KW-0808">Transferase</keyword>
<dbReference type="NCBIfam" id="TIGR03125">
    <property type="entry name" value="citrate_citG"/>
    <property type="match status" value="1"/>
</dbReference>
<dbReference type="EC" id="2.4.2.52" evidence="5"/>
<dbReference type="STRING" id="393762.SAMN05660472_00415"/>
<keyword evidence="3 5" id="KW-0547">Nucleotide-binding</keyword>
<keyword evidence="6" id="KW-0812">Transmembrane</keyword>
<dbReference type="PANTHER" id="PTHR30201">
    <property type="entry name" value="TRIPHOSPHORIBOSYL-DEPHOSPHO-COA SYNTHASE"/>
    <property type="match status" value="1"/>
</dbReference>
<evidence type="ECO:0000256" key="2">
    <source>
        <dbReference type="ARBA" id="ARBA00022679"/>
    </source>
</evidence>
<gene>
    <name evidence="5" type="primary">citG</name>
    <name evidence="7" type="ORF">SAMN05660472_00415</name>
</gene>
<organism evidence="7 8">
    <name type="scientific">Natronincola ferrireducens</name>
    <dbReference type="NCBI Taxonomy" id="393762"/>
    <lineage>
        <taxon>Bacteria</taxon>
        <taxon>Bacillati</taxon>
        <taxon>Bacillota</taxon>
        <taxon>Clostridia</taxon>
        <taxon>Peptostreptococcales</taxon>
        <taxon>Natronincolaceae</taxon>
        <taxon>Natronincola</taxon>
    </lineage>
</organism>
<comment type="similarity">
    <text evidence="5">Belongs to the CitG/MdcB family.</text>
</comment>
<dbReference type="Pfam" id="PF01874">
    <property type="entry name" value="CitG"/>
    <property type="match status" value="1"/>
</dbReference>